<reference key="2">
    <citation type="submission" date="2011-10" db="EMBL/GenBank/DDBJ databases">
        <title>The genome and transcriptome sequence of Clonorchis sinensis provide insights into the carcinogenic liver fluke.</title>
        <authorList>
            <person name="Wang X."/>
            <person name="Huang Y."/>
            <person name="Chen W."/>
            <person name="Liu H."/>
            <person name="Guo L."/>
            <person name="Chen Y."/>
            <person name="Luo F."/>
            <person name="Zhou W."/>
            <person name="Sun J."/>
            <person name="Mao Q."/>
            <person name="Liang P."/>
            <person name="Zhou C."/>
            <person name="Tian Y."/>
            <person name="Men J."/>
            <person name="Lv X."/>
            <person name="Huang L."/>
            <person name="Zhou J."/>
            <person name="Hu Y."/>
            <person name="Li R."/>
            <person name="Zhang F."/>
            <person name="Lei H."/>
            <person name="Li X."/>
            <person name="Hu X."/>
            <person name="Liang C."/>
            <person name="Xu J."/>
            <person name="Wu Z."/>
            <person name="Yu X."/>
        </authorList>
    </citation>
    <scope>NUCLEOTIDE SEQUENCE</scope>
    <source>
        <strain>Henan</strain>
    </source>
</reference>
<proteinExistence type="predicted"/>
<sequence length="177" mass="20071">MARFSTRSINLQGYQEDVNQTDNDPLIYSASQPCIKPRQHESALTKWKTYIIQKYSSFDCIQFNALGQSVVLLNSRWFRPIRFQDTKDSLALRLVGIARSKVRNFRTKPRHALYVQSDGNPSILGKFNSSIGLRPGLSPRAQKMDCSSRAQKNRSVDLQRPGGIIDMETTCQSITAD</sequence>
<evidence type="ECO:0000313" key="1">
    <source>
        <dbReference type="EMBL" id="GAA49868.1"/>
    </source>
</evidence>
<name>G7YA84_CLOSI</name>
<dbReference type="EMBL" id="DF142991">
    <property type="protein sequence ID" value="GAA49868.1"/>
    <property type="molecule type" value="Genomic_DNA"/>
</dbReference>
<protein>
    <submittedName>
        <fullName evidence="1">Uncharacterized protein</fullName>
    </submittedName>
</protein>
<evidence type="ECO:0000313" key="2">
    <source>
        <dbReference type="Proteomes" id="UP000008909"/>
    </source>
</evidence>
<reference evidence="1" key="1">
    <citation type="journal article" date="2011" name="Genome Biol.">
        <title>The draft genome of the carcinogenic human liver fluke Clonorchis sinensis.</title>
        <authorList>
            <person name="Wang X."/>
            <person name="Chen W."/>
            <person name="Huang Y."/>
            <person name="Sun J."/>
            <person name="Men J."/>
            <person name="Liu H."/>
            <person name="Luo F."/>
            <person name="Guo L."/>
            <person name="Lv X."/>
            <person name="Deng C."/>
            <person name="Zhou C."/>
            <person name="Fan Y."/>
            <person name="Li X."/>
            <person name="Huang L."/>
            <person name="Hu Y."/>
            <person name="Liang C."/>
            <person name="Hu X."/>
            <person name="Xu J."/>
            <person name="Yu X."/>
        </authorList>
    </citation>
    <scope>NUCLEOTIDE SEQUENCE [LARGE SCALE GENOMIC DNA]</scope>
    <source>
        <strain evidence="1">Henan</strain>
    </source>
</reference>
<gene>
    <name evidence="1" type="ORF">CLF_103698</name>
</gene>
<organism evidence="1 2">
    <name type="scientific">Clonorchis sinensis</name>
    <name type="common">Chinese liver fluke</name>
    <dbReference type="NCBI Taxonomy" id="79923"/>
    <lineage>
        <taxon>Eukaryota</taxon>
        <taxon>Metazoa</taxon>
        <taxon>Spiralia</taxon>
        <taxon>Lophotrochozoa</taxon>
        <taxon>Platyhelminthes</taxon>
        <taxon>Trematoda</taxon>
        <taxon>Digenea</taxon>
        <taxon>Opisthorchiida</taxon>
        <taxon>Opisthorchiata</taxon>
        <taxon>Opisthorchiidae</taxon>
        <taxon>Clonorchis</taxon>
    </lineage>
</organism>
<accession>G7YA84</accession>
<dbReference type="AlphaFoldDB" id="G7YA84"/>
<dbReference type="Proteomes" id="UP000008909">
    <property type="component" value="Unassembled WGS sequence"/>
</dbReference>
<keyword evidence="2" id="KW-1185">Reference proteome</keyword>